<dbReference type="NCBIfam" id="TIGR00382">
    <property type="entry name" value="clpX"/>
    <property type="match status" value="1"/>
</dbReference>
<evidence type="ECO:0000313" key="10">
    <source>
        <dbReference type="EMBL" id="EHO41306.1"/>
    </source>
</evidence>
<dbReference type="HAMAP" id="MF_00175">
    <property type="entry name" value="ClpX"/>
    <property type="match status" value="1"/>
</dbReference>
<dbReference type="SUPFAM" id="SSF57716">
    <property type="entry name" value="Glucocorticoid receptor-like (DNA-binding domain)"/>
    <property type="match status" value="1"/>
</dbReference>
<dbReference type="Proteomes" id="UP000004671">
    <property type="component" value="Chromosome"/>
</dbReference>
<dbReference type="Gene3D" id="6.20.220.10">
    <property type="entry name" value="ClpX chaperone, C4-type zinc finger domain"/>
    <property type="match status" value="1"/>
</dbReference>
<protein>
    <recommendedName>
        <fullName evidence="6">ATP-dependent Clp protease ATP-binding subunit ClpX</fullName>
    </recommendedName>
</protein>
<dbReference type="FunFam" id="1.10.8.60:FF:000002">
    <property type="entry name" value="ATP-dependent Clp protease ATP-binding subunit ClpX"/>
    <property type="match status" value="1"/>
</dbReference>
<dbReference type="PROSITE" id="PS51902">
    <property type="entry name" value="CLPX_ZB"/>
    <property type="match status" value="1"/>
</dbReference>
<dbReference type="CDD" id="cd19497">
    <property type="entry name" value="RecA-like_ClpX"/>
    <property type="match status" value="1"/>
</dbReference>
<comment type="similarity">
    <text evidence="6 7">Belongs to the ClpX chaperone family.</text>
</comment>
<dbReference type="PANTHER" id="PTHR48102:SF7">
    <property type="entry name" value="ATP-DEPENDENT CLP PROTEASE ATP-BINDING SUBUNIT CLPX-LIKE, MITOCHONDRIAL"/>
    <property type="match status" value="1"/>
</dbReference>
<keyword evidence="10" id="KW-0378">Hydrolase</keyword>
<dbReference type="SMART" id="SM00382">
    <property type="entry name" value="AAA"/>
    <property type="match status" value="1"/>
</dbReference>
<proteinExistence type="inferred from homology"/>
<dbReference type="PaxDb" id="880073-Calab_1688"/>
<dbReference type="GO" id="GO:0009376">
    <property type="term" value="C:HslUV protease complex"/>
    <property type="evidence" value="ECO:0007669"/>
    <property type="project" value="TreeGrafter"/>
</dbReference>
<evidence type="ECO:0000259" key="8">
    <source>
        <dbReference type="PROSITE" id="PS51902"/>
    </source>
</evidence>
<dbReference type="InterPro" id="IPR003959">
    <property type="entry name" value="ATPase_AAA_core"/>
</dbReference>
<keyword evidence="4 6" id="KW-0067">ATP-binding</keyword>
<dbReference type="KEGG" id="caby:Cabys_417"/>
<keyword evidence="11" id="KW-1185">Reference proteome</keyword>
<dbReference type="NCBIfam" id="NF003745">
    <property type="entry name" value="PRK05342.1"/>
    <property type="match status" value="1"/>
</dbReference>
<evidence type="ECO:0000256" key="6">
    <source>
        <dbReference type="HAMAP-Rule" id="MF_00175"/>
    </source>
</evidence>
<dbReference type="InterPro" id="IPR046425">
    <property type="entry name" value="ClpX_bact"/>
</dbReference>
<dbReference type="Pfam" id="PF10431">
    <property type="entry name" value="ClpB_D2-small"/>
    <property type="match status" value="1"/>
</dbReference>
<dbReference type="SMART" id="SM00994">
    <property type="entry name" value="zf-C4_ClpX"/>
    <property type="match status" value="1"/>
</dbReference>
<dbReference type="HOGENOM" id="CLU_014218_8_2_0"/>
<dbReference type="InterPro" id="IPR059188">
    <property type="entry name" value="Znf_CLPX-like"/>
</dbReference>
<dbReference type="GO" id="GO:0051603">
    <property type="term" value="P:proteolysis involved in protein catabolic process"/>
    <property type="evidence" value="ECO:0007669"/>
    <property type="project" value="TreeGrafter"/>
</dbReference>
<keyword evidence="10" id="KW-0645">Protease</keyword>
<dbReference type="STRING" id="880073.Cabys_417"/>
<dbReference type="GO" id="GO:0005524">
    <property type="term" value="F:ATP binding"/>
    <property type="evidence" value="ECO:0007669"/>
    <property type="project" value="UniProtKB-UniRule"/>
</dbReference>
<accession>H1XRU6</accession>
<dbReference type="Proteomes" id="UP000183868">
    <property type="component" value="Chromosome"/>
</dbReference>
<dbReference type="InterPro" id="IPR050052">
    <property type="entry name" value="ATP-dep_Clp_protease_ClpX"/>
</dbReference>
<dbReference type="InterPro" id="IPR010603">
    <property type="entry name" value="Znf_CppX_C4"/>
</dbReference>
<dbReference type="GO" id="GO:0051082">
    <property type="term" value="F:unfolded protein binding"/>
    <property type="evidence" value="ECO:0007669"/>
    <property type="project" value="UniProtKB-UniRule"/>
</dbReference>
<reference evidence="10 11" key="1">
    <citation type="submission" date="2011-09" db="EMBL/GenBank/DDBJ databases">
        <title>The permanent draft genome of Caldithrix abyssi DSM 13497.</title>
        <authorList>
            <consortium name="US DOE Joint Genome Institute (JGI-PGF)"/>
            <person name="Lucas S."/>
            <person name="Han J."/>
            <person name="Lapidus A."/>
            <person name="Bruce D."/>
            <person name="Goodwin L."/>
            <person name="Pitluck S."/>
            <person name="Peters L."/>
            <person name="Kyrpides N."/>
            <person name="Mavromatis K."/>
            <person name="Ivanova N."/>
            <person name="Mikhailova N."/>
            <person name="Chertkov O."/>
            <person name="Detter J.C."/>
            <person name="Tapia R."/>
            <person name="Han C."/>
            <person name="Land M."/>
            <person name="Hauser L."/>
            <person name="Markowitz V."/>
            <person name="Cheng J.-F."/>
            <person name="Hugenholtz P."/>
            <person name="Woyke T."/>
            <person name="Wu D."/>
            <person name="Spring S."/>
            <person name="Brambilla E."/>
            <person name="Klenk H.-P."/>
            <person name="Eisen J.A."/>
        </authorList>
    </citation>
    <scope>NUCLEOTIDE SEQUENCE [LARGE SCALE GENOMIC DNA]</scope>
    <source>
        <strain evidence="10 11">DSM 13497</strain>
    </source>
</reference>
<dbReference type="FunFam" id="3.40.50.300:FF:000005">
    <property type="entry name" value="ATP-dependent Clp protease ATP-binding subunit ClpX"/>
    <property type="match status" value="1"/>
</dbReference>
<dbReference type="SMART" id="SM01086">
    <property type="entry name" value="ClpB_D2-small"/>
    <property type="match status" value="1"/>
</dbReference>
<feature type="binding site" evidence="6">
    <location>
        <begin position="116"/>
        <end position="123"/>
    </location>
    <ligand>
        <name>ATP</name>
        <dbReference type="ChEBI" id="CHEBI:30616"/>
    </ligand>
</feature>
<dbReference type="Gene3D" id="1.10.8.60">
    <property type="match status" value="1"/>
</dbReference>
<keyword evidence="2 6" id="KW-0547">Nucleotide-binding</keyword>
<dbReference type="FunCoup" id="H1XRU6">
    <property type="interactions" value="417"/>
</dbReference>
<dbReference type="InParanoid" id="H1XRU6"/>
<evidence type="ECO:0000313" key="9">
    <source>
        <dbReference type="EMBL" id="APF17168.1"/>
    </source>
</evidence>
<dbReference type="InterPro" id="IPR003593">
    <property type="entry name" value="AAA+_ATPase"/>
</dbReference>
<dbReference type="GO" id="GO:0046983">
    <property type="term" value="F:protein dimerization activity"/>
    <property type="evidence" value="ECO:0007669"/>
    <property type="project" value="UniProtKB-UniRule"/>
</dbReference>
<feature type="binding site" evidence="6 7">
    <location>
        <position position="34"/>
    </location>
    <ligand>
        <name>Zn(2+)</name>
        <dbReference type="ChEBI" id="CHEBI:29105"/>
    </ligand>
</feature>
<feature type="domain" description="ClpX-type ZB" evidence="8">
    <location>
        <begin position="1"/>
        <end position="53"/>
    </location>
</feature>
<reference evidence="9 12" key="2">
    <citation type="submission" date="2016-11" db="EMBL/GenBank/DDBJ databases">
        <title>Genomic analysis of Caldithrix abyssi and proposal of a novel bacterial phylum Caldithrichaeota.</title>
        <authorList>
            <person name="Kublanov I."/>
            <person name="Sigalova O."/>
            <person name="Gavrilov S."/>
            <person name="Lebedinsky A."/>
            <person name="Ivanova N."/>
            <person name="Daum C."/>
            <person name="Reddy T."/>
            <person name="Klenk H.P."/>
            <person name="Goker M."/>
            <person name="Reva O."/>
            <person name="Miroshnichenko M."/>
            <person name="Kyprides N."/>
            <person name="Woyke T."/>
            <person name="Gelfand M."/>
        </authorList>
    </citation>
    <scope>NUCLEOTIDE SEQUENCE [LARGE SCALE GENOMIC DNA]</scope>
    <source>
        <strain evidence="9 12">LF13</strain>
    </source>
</reference>
<comment type="subunit">
    <text evidence="6">Component of the ClpX-ClpP complex. Forms a hexameric ring that, in the presence of ATP, binds to fourteen ClpP subunits assembled into a disk-like structure with a central cavity, resembling the structure of eukaryotic proteasomes.</text>
</comment>
<dbReference type="eggNOG" id="COG1219">
    <property type="taxonomic scope" value="Bacteria"/>
</dbReference>
<dbReference type="InterPro" id="IPR038366">
    <property type="entry name" value="Znf_CppX_C4_sf"/>
</dbReference>
<dbReference type="InterPro" id="IPR019489">
    <property type="entry name" value="Clp_ATPase_C"/>
</dbReference>
<gene>
    <name evidence="6 9" type="primary">clpX</name>
    <name evidence="9" type="ORF">Cabys_417</name>
    <name evidence="10" type="ORF">Calab_1688</name>
</gene>
<dbReference type="EMBL" id="CM001402">
    <property type="protein sequence ID" value="EHO41306.1"/>
    <property type="molecule type" value="Genomic_DNA"/>
</dbReference>
<dbReference type="GO" id="GO:0051301">
    <property type="term" value="P:cell division"/>
    <property type="evidence" value="ECO:0007669"/>
    <property type="project" value="TreeGrafter"/>
</dbReference>
<evidence type="ECO:0000256" key="7">
    <source>
        <dbReference type="PROSITE-ProRule" id="PRU01250"/>
    </source>
</evidence>
<dbReference type="Pfam" id="PF07724">
    <property type="entry name" value="AAA_2"/>
    <property type="match status" value="1"/>
</dbReference>
<dbReference type="SUPFAM" id="SSF52540">
    <property type="entry name" value="P-loop containing nucleoside triphosphate hydrolases"/>
    <property type="match status" value="1"/>
</dbReference>
<organism evidence="10 11">
    <name type="scientific">Caldithrix abyssi DSM 13497</name>
    <dbReference type="NCBI Taxonomy" id="880073"/>
    <lineage>
        <taxon>Bacteria</taxon>
        <taxon>Pseudomonadati</taxon>
        <taxon>Calditrichota</taxon>
        <taxon>Calditrichia</taxon>
        <taxon>Calditrichales</taxon>
        <taxon>Calditrichaceae</taxon>
        <taxon>Caldithrix</taxon>
    </lineage>
</organism>
<evidence type="ECO:0000256" key="3">
    <source>
        <dbReference type="ARBA" id="ARBA00022833"/>
    </source>
</evidence>
<keyword evidence="5 6" id="KW-0143">Chaperone</keyword>
<dbReference type="AlphaFoldDB" id="H1XRU6"/>
<dbReference type="OrthoDB" id="9804062at2"/>
<feature type="binding site" evidence="6 7">
    <location>
        <position position="12"/>
    </location>
    <ligand>
        <name>Zn(2+)</name>
        <dbReference type="ChEBI" id="CHEBI:29105"/>
    </ligand>
</feature>
<evidence type="ECO:0000256" key="1">
    <source>
        <dbReference type="ARBA" id="ARBA00022723"/>
    </source>
</evidence>
<evidence type="ECO:0000313" key="12">
    <source>
        <dbReference type="Proteomes" id="UP000183868"/>
    </source>
</evidence>
<dbReference type="GO" id="GO:0008270">
    <property type="term" value="F:zinc ion binding"/>
    <property type="evidence" value="ECO:0007669"/>
    <property type="project" value="UniProtKB-UniRule"/>
</dbReference>
<dbReference type="InterPro" id="IPR027417">
    <property type="entry name" value="P-loop_NTPase"/>
</dbReference>
<evidence type="ECO:0000256" key="4">
    <source>
        <dbReference type="ARBA" id="ARBA00022840"/>
    </source>
</evidence>
<name>H1XRU6_CALAY</name>
<dbReference type="GO" id="GO:0016887">
    <property type="term" value="F:ATP hydrolysis activity"/>
    <property type="evidence" value="ECO:0007669"/>
    <property type="project" value="InterPro"/>
</dbReference>
<comment type="function">
    <text evidence="6">ATP-dependent specificity component of the Clp protease. It directs the protease to specific substrates. Can perform chaperone functions in the absence of ClpP.</text>
</comment>
<evidence type="ECO:0000256" key="2">
    <source>
        <dbReference type="ARBA" id="ARBA00022741"/>
    </source>
</evidence>
<keyword evidence="1 6" id="KW-0479">Metal-binding</keyword>
<dbReference type="RefSeq" id="WP_006928403.1">
    <property type="nucleotide sequence ID" value="NZ_CM001402.1"/>
</dbReference>
<evidence type="ECO:0000313" key="11">
    <source>
        <dbReference type="Proteomes" id="UP000004671"/>
    </source>
</evidence>
<dbReference type="GO" id="GO:0008233">
    <property type="term" value="F:peptidase activity"/>
    <property type="evidence" value="ECO:0007669"/>
    <property type="project" value="UniProtKB-KW"/>
</dbReference>
<dbReference type="GO" id="GO:0140662">
    <property type="term" value="F:ATP-dependent protein folding chaperone"/>
    <property type="evidence" value="ECO:0007669"/>
    <property type="project" value="InterPro"/>
</dbReference>
<dbReference type="Pfam" id="PF06689">
    <property type="entry name" value="zf-C4_ClpX"/>
    <property type="match status" value="1"/>
</dbReference>
<dbReference type="EMBL" id="CP018099">
    <property type="protein sequence ID" value="APF17168.1"/>
    <property type="molecule type" value="Genomic_DNA"/>
</dbReference>
<feature type="binding site" evidence="6 7">
    <location>
        <position position="37"/>
    </location>
    <ligand>
        <name>Zn(2+)</name>
        <dbReference type="ChEBI" id="CHEBI:29105"/>
    </ligand>
</feature>
<dbReference type="Gene3D" id="3.40.50.300">
    <property type="entry name" value="P-loop containing nucleotide triphosphate hydrolases"/>
    <property type="match status" value="1"/>
</dbReference>
<sequence precursor="true">MSKSFRGPIFRCSFCGRAAEEVESLISGPDVHICNYCVQSANEIIARHKKQAVISKKQKLIPPNKIKELLDQYVIGQERAKQILSVAVYNHYKRINNMTQADDVEIEKSNILLIGPTGTGKTLLAQTLAKILQVPFAIADATVLTEAGYVGEDVENILVRLYQAANFNVQQTERGIIYIDEIDKIARKDGNPSITRDVSGEGVQQALLKILEGTISNIPPKGGRKHPEQNLVAINTKNILFIVGGAFEGLDDIILRRIGEKNIGFEKTLSNTHSLSKSELYAMVEPEDLLKYGLIPELIGRLPVIGTLNEIDENALYTILTRPKNALVKQYKQLMKMEGVQLEFEEGALRAIVAKALKRKTGARSLRSIMEDVMLDVMFKVPSMEGLKSVTITEEVVTKKKEPIYEFKKTKKSA</sequence>
<keyword evidence="3 6" id="KW-0862">Zinc</keyword>
<evidence type="ECO:0000256" key="5">
    <source>
        <dbReference type="ARBA" id="ARBA00023186"/>
    </source>
</evidence>
<feature type="binding site" evidence="6 7">
    <location>
        <position position="15"/>
    </location>
    <ligand>
        <name>Zn(2+)</name>
        <dbReference type="ChEBI" id="CHEBI:29105"/>
    </ligand>
</feature>
<dbReference type="InterPro" id="IPR004487">
    <property type="entry name" value="Clp_protease_ATP-bd_su_ClpX"/>
</dbReference>
<dbReference type="PANTHER" id="PTHR48102">
    <property type="entry name" value="ATP-DEPENDENT CLP PROTEASE ATP-BINDING SUBUNIT CLPX-LIKE, MITOCHONDRIAL-RELATED"/>
    <property type="match status" value="1"/>
</dbReference>